<comment type="similarity">
    <text evidence="4">Belongs to the sel-1 family.</text>
</comment>
<dbReference type="InterPro" id="IPR001841">
    <property type="entry name" value="Znf_RING"/>
</dbReference>
<dbReference type="PANTHER" id="PTHR11102">
    <property type="entry name" value="SEL-1-LIKE PROTEIN"/>
    <property type="match status" value="1"/>
</dbReference>
<evidence type="ECO:0000256" key="6">
    <source>
        <dbReference type="SAM" id="MobiDB-lite"/>
    </source>
</evidence>
<dbReference type="SUPFAM" id="SSF81901">
    <property type="entry name" value="HCP-like"/>
    <property type="match status" value="1"/>
</dbReference>
<dbReference type="EMBL" id="AGNL01018327">
    <property type="protein sequence ID" value="EJK63308.1"/>
    <property type="molecule type" value="Genomic_DNA"/>
</dbReference>
<keyword evidence="10" id="KW-1185">Reference proteome</keyword>
<keyword evidence="1" id="KW-0479">Metal-binding</keyword>
<accession>K0SB23</accession>
<evidence type="ECO:0000259" key="7">
    <source>
        <dbReference type="PROSITE" id="PS50089"/>
    </source>
</evidence>
<gene>
    <name evidence="9" type="ORF">THAOC_16041</name>
</gene>
<dbReference type="PROSITE" id="PS01360">
    <property type="entry name" value="ZF_MYND_1"/>
    <property type="match status" value="1"/>
</dbReference>
<dbReference type="Pfam" id="PF01753">
    <property type="entry name" value="zf-MYND"/>
    <property type="match status" value="1"/>
</dbReference>
<evidence type="ECO:0000313" key="9">
    <source>
        <dbReference type="EMBL" id="EJK63308.1"/>
    </source>
</evidence>
<dbReference type="OrthoDB" id="432970at2759"/>
<dbReference type="PROSITE" id="PS50089">
    <property type="entry name" value="ZF_RING_2"/>
    <property type="match status" value="1"/>
</dbReference>
<dbReference type="Gene3D" id="1.25.40.10">
    <property type="entry name" value="Tetratricopeptide repeat domain"/>
    <property type="match status" value="1"/>
</dbReference>
<comment type="caution">
    <text evidence="9">The sequence shown here is derived from an EMBL/GenBank/DDBJ whole genome shotgun (WGS) entry which is preliminary data.</text>
</comment>
<reference evidence="9 10" key="1">
    <citation type="journal article" date="2012" name="Genome Biol.">
        <title>Genome and low-iron response of an oceanic diatom adapted to chronic iron limitation.</title>
        <authorList>
            <person name="Lommer M."/>
            <person name="Specht M."/>
            <person name="Roy A.S."/>
            <person name="Kraemer L."/>
            <person name="Andreson R."/>
            <person name="Gutowska M.A."/>
            <person name="Wolf J."/>
            <person name="Bergner S.V."/>
            <person name="Schilhabel M.B."/>
            <person name="Klostermeier U.C."/>
            <person name="Beiko R.G."/>
            <person name="Rosenstiel P."/>
            <person name="Hippler M."/>
            <person name="Laroche J."/>
        </authorList>
    </citation>
    <scope>NUCLEOTIDE SEQUENCE [LARGE SCALE GENOMIC DNA]</scope>
    <source>
        <strain evidence="9 10">CCMP1005</strain>
    </source>
</reference>
<name>K0SB23_THAOC</name>
<evidence type="ECO:0008006" key="11">
    <source>
        <dbReference type="Google" id="ProtNLM"/>
    </source>
</evidence>
<dbReference type="AlphaFoldDB" id="K0SB23"/>
<feature type="domain" description="RING-type" evidence="7">
    <location>
        <begin position="80"/>
        <end position="125"/>
    </location>
</feature>
<dbReference type="Pfam" id="PF08238">
    <property type="entry name" value="Sel1"/>
    <property type="match status" value="2"/>
</dbReference>
<keyword evidence="3" id="KW-0862">Zinc</keyword>
<dbReference type="InterPro" id="IPR011990">
    <property type="entry name" value="TPR-like_helical_dom_sf"/>
</dbReference>
<dbReference type="SMART" id="SM00671">
    <property type="entry name" value="SEL1"/>
    <property type="match status" value="2"/>
</dbReference>
<evidence type="ECO:0000256" key="3">
    <source>
        <dbReference type="ARBA" id="ARBA00022833"/>
    </source>
</evidence>
<dbReference type="InterPro" id="IPR006597">
    <property type="entry name" value="Sel1-like"/>
</dbReference>
<protein>
    <recommendedName>
        <fullName evidence="11">MYND-type domain-containing protein</fullName>
    </recommendedName>
</protein>
<feature type="region of interest" description="Disordered" evidence="6">
    <location>
        <begin position="331"/>
        <end position="366"/>
    </location>
</feature>
<dbReference type="InterPro" id="IPR002893">
    <property type="entry name" value="Znf_MYND"/>
</dbReference>
<dbReference type="PANTHER" id="PTHR11102:SF160">
    <property type="entry name" value="ERAD-ASSOCIATED E3 UBIQUITIN-PROTEIN LIGASE COMPONENT HRD3"/>
    <property type="match status" value="1"/>
</dbReference>
<dbReference type="SUPFAM" id="SSF57850">
    <property type="entry name" value="RING/U-box"/>
    <property type="match status" value="1"/>
</dbReference>
<dbReference type="GO" id="GO:0008270">
    <property type="term" value="F:zinc ion binding"/>
    <property type="evidence" value="ECO:0007669"/>
    <property type="project" value="UniProtKB-KW"/>
</dbReference>
<dbReference type="InterPro" id="IPR050767">
    <property type="entry name" value="Sel1_AlgK"/>
</dbReference>
<dbReference type="Proteomes" id="UP000266841">
    <property type="component" value="Unassembled WGS sequence"/>
</dbReference>
<dbReference type="eggNOG" id="ENOG502SC8I">
    <property type="taxonomic scope" value="Eukaryota"/>
</dbReference>
<organism evidence="9 10">
    <name type="scientific">Thalassiosira oceanica</name>
    <name type="common">Marine diatom</name>
    <dbReference type="NCBI Taxonomy" id="159749"/>
    <lineage>
        <taxon>Eukaryota</taxon>
        <taxon>Sar</taxon>
        <taxon>Stramenopiles</taxon>
        <taxon>Ochrophyta</taxon>
        <taxon>Bacillariophyta</taxon>
        <taxon>Coscinodiscophyceae</taxon>
        <taxon>Thalassiosirophycidae</taxon>
        <taxon>Thalassiosirales</taxon>
        <taxon>Thalassiosiraceae</taxon>
        <taxon>Thalassiosira</taxon>
    </lineage>
</organism>
<dbReference type="SUPFAM" id="SSF144232">
    <property type="entry name" value="HIT/MYND zinc finger-like"/>
    <property type="match status" value="1"/>
</dbReference>
<dbReference type="Gene3D" id="6.10.140.2220">
    <property type="match status" value="1"/>
</dbReference>
<proteinExistence type="inferred from homology"/>
<keyword evidence="2 5" id="KW-0863">Zinc-finger</keyword>
<sequence>MSCTAVASGSGDSCANCGKQGSDTVKLKKCNACQLVKYCSVECQKAHRKQHKKACKKRSAELRDETLFGQGHDWPEEAFCPICTLPIQPPMGYHSKFMTCCVKRVCNGCCLATQTRGSNDCPFCRTSTDFPDYKSAIAMVRKRAEKKDPSAIHFLGDKYFFGNYGLKKDVPRAVEMWTEAAELGSLKALCALGNAHLNGLGGLAIDRAKGFEFWETAARKGHADSRHNLGTSELQLGNCDRAARHFVIAAKLGVKVSLDAIKDMFKRGDATKDQYAEALKGYQAAMEEMKSHDREVAARVGFAGYSKRTAKSLTDSDPSMQTSALRKIFSGHGASKRRKKLNEKQTSPKVAPAGQTFDCGPRKIQNPVQGTTVKKTSVSWFVDHLEIACNHPSSVQL</sequence>
<feature type="domain" description="MYND-type" evidence="8">
    <location>
        <begin position="14"/>
        <end position="55"/>
    </location>
</feature>
<evidence type="ECO:0000256" key="5">
    <source>
        <dbReference type="PROSITE-ProRule" id="PRU00134"/>
    </source>
</evidence>
<evidence type="ECO:0000259" key="8">
    <source>
        <dbReference type="PROSITE" id="PS50865"/>
    </source>
</evidence>
<evidence type="ECO:0000256" key="2">
    <source>
        <dbReference type="ARBA" id="ARBA00022771"/>
    </source>
</evidence>
<evidence type="ECO:0000256" key="4">
    <source>
        <dbReference type="ARBA" id="ARBA00038101"/>
    </source>
</evidence>
<evidence type="ECO:0000313" key="10">
    <source>
        <dbReference type="Proteomes" id="UP000266841"/>
    </source>
</evidence>
<dbReference type="PROSITE" id="PS50865">
    <property type="entry name" value="ZF_MYND_2"/>
    <property type="match status" value="1"/>
</dbReference>
<evidence type="ECO:0000256" key="1">
    <source>
        <dbReference type="ARBA" id="ARBA00022723"/>
    </source>
</evidence>